<proteinExistence type="predicted"/>
<reference evidence="1" key="1">
    <citation type="submission" date="2022-07" db="EMBL/GenBank/DDBJ databases">
        <title>Genome Sequence of Leucocoprinus birnbaumii.</title>
        <authorList>
            <person name="Buettner E."/>
        </authorList>
    </citation>
    <scope>NUCLEOTIDE SEQUENCE</scope>
    <source>
        <strain evidence="1">VT141</strain>
    </source>
</reference>
<protein>
    <submittedName>
        <fullName evidence="1">Uncharacterized protein</fullName>
    </submittedName>
</protein>
<organism evidence="1 2">
    <name type="scientific">Leucocoprinus birnbaumii</name>
    <dbReference type="NCBI Taxonomy" id="56174"/>
    <lineage>
        <taxon>Eukaryota</taxon>
        <taxon>Fungi</taxon>
        <taxon>Dikarya</taxon>
        <taxon>Basidiomycota</taxon>
        <taxon>Agaricomycotina</taxon>
        <taxon>Agaricomycetes</taxon>
        <taxon>Agaricomycetidae</taxon>
        <taxon>Agaricales</taxon>
        <taxon>Agaricineae</taxon>
        <taxon>Agaricaceae</taxon>
        <taxon>Leucocoprinus</taxon>
    </lineage>
</organism>
<gene>
    <name evidence="1" type="ORF">NP233_g5892</name>
</gene>
<dbReference type="EMBL" id="JANIEX010000363">
    <property type="protein sequence ID" value="KAJ3568162.1"/>
    <property type="molecule type" value="Genomic_DNA"/>
</dbReference>
<name>A0AAD5VUP7_9AGAR</name>
<dbReference type="Proteomes" id="UP001213000">
    <property type="component" value="Unassembled WGS sequence"/>
</dbReference>
<dbReference type="AlphaFoldDB" id="A0AAD5VUP7"/>
<accession>A0AAD5VUP7</accession>
<evidence type="ECO:0000313" key="1">
    <source>
        <dbReference type="EMBL" id="KAJ3568162.1"/>
    </source>
</evidence>
<sequence length="228" mass="25350">MASNTLSHFISKMFPVKRRTPEFQDAYVVQEMLGCPTAPRMLPISLPTASTRSFAGSSDIEQPNPRAEVSRGLHQRFKRIHVDLFYTAEPRPVTQPVLSDLPPFEGHMWGAVDDYTESANEGQIIHFVDSMASATQPPSRSITITTERGETIPIFPRSGSGFVTVGDVQRVVVAWMRIVEKGAWLQGQKAGLSETMIVNSHLGCPIEVDVWMWRGLVNEGEGVWSIHC</sequence>
<evidence type="ECO:0000313" key="2">
    <source>
        <dbReference type="Proteomes" id="UP001213000"/>
    </source>
</evidence>
<comment type="caution">
    <text evidence="1">The sequence shown here is derived from an EMBL/GenBank/DDBJ whole genome shotgun (WGS) entry which is preliminary data.</text>
</comment>
<keyword evidence="2" id="KW-1185">Reference proteome</keyword>